<evidence type="ECO:0000313" key="2">
    <source>
        <dbReference type="Proteomes" id="UP000183945"/>
    </source>
</evidence>
<dbReference type="STRING" id="1073325.SAMN05444483_101479"/>
<reference evidence="2" key="1">
    <citation type="submission" date="2016-11" db="EMBL/GenBank/DDBJ databases">
        <authorList>
            <person name="Varghese N."/>
            <person name="Submissions S."/>
        </authorList>
    </citation>
    <scope>NUCLEOTIDE SEQUENCE [LARGE SCALE GENOMIC DNA]</scope>
    <source>
        <strain evidence="2">DSM 24579</strain>
    </source>
</reference>
<dbReference type="AlphaFoldDB" id="A0A1M5CE21"/>
<name>A0A1M5CE21_SALEC</name>
<gene>
    <name evidence="1" type="ORF">SAMN05444483_101479</name>
</gene>
<accession>A0A1M5CE21</accession>
<keyword evidence="2" id="KW-1185">Reference proteome</keyword>
<dbReference type="Proteomes" id="UP000183945">
    <property type="component" value="Unassembled WGS sequence"/>
</dbReference>
<proteinExistence type="predicted"/>
<evidence type="ECO:0000313" key="1">
    <source>
        <dbReference type="EMBL" id="SHF52969.1"/>
    </source>
</evidence>
<organism evidence="1 2">
    <name type="scientific">Salegentibacter echinorum</name>
    <dbReference type="NCBI Taxonomy" id="1073325"/>
    <lineage>
        <taxon>Bacteria</taxon>
        <taxon>Pseudomonadati</taxon>
        <taxon>Bacteroidota</taxon>
        <taxon>Flavobacteriia</taxon>
        <taxon>Flavobacteriales</taxon>
        <taxon>Flavobacteriaceae</taxon>
        <taxon>Salegentibacter</taxon>
    </lineage>
</organism>
<protein>
    <submittedName>
        <fullName evidence="1">Uncharacterized protein</fullName>
    </submittedName>
</protein>
<sequence length="50" mass="5635">MEIGFLFSLKNSVSLSLKNSISKMFCSGRYKARLDFVRKHRLLGILGSAN</sequence>
<dbReference type="EMBL" id="FQVT01000001">
    <property type="protein sequence ID" value="SHF52969.1"/>
    <property type="molecule type" value="Genomic_DNA"/>
</dbReference>